<dbReference type="EMBL" id="FR719198">
    <property type="protein sequence ID" value="CBX82320.1"/>
    <property type="molecule type" value="Genomic_DNA"/>
</dbReference>
<dbReference type="GO" id="GO:0006209">
    <property type="term" value="P:cytosine catabolic process"/>
    <property type="evidence" value="ECO:0007669"/>
    <property type="project" value="TreeGrafter"/>
</dbReference>
<dbReference type="GO" id="GO:0035888">
    <property type="term" value="F:isoguanine deaminase activity"/>
    <property type="evidence" value="ECO:0007669"/>
    <property type="project" value="TreeGrafter"/>
</dbReference>
<keyword evidence="2" id="KW-0378">Hydrolase</keyword>
<dbReference type="InterPro" id="IPR013108">
    <property type="entry name" value="Amidohydro_3"/>
</dbReference>
<dbReference type="SUPFAM" id="SSF51556">
    <property type="entry name" value="Metallo-dependent hydrolases"/>
    <property type="match status" value="1"/>
</dbReference>
<name>E5BA13_ERWAM</name>
<dbReference type="InterPro" id="IPR032466">
    <property type="entry name" value="Metal_Hydrolase"/>
</dbReference>
<protein>
    <submittedName>
        <fullName evidence="2">Cytosine deaminase</fullName>
        <ecNumber evidence="2">3.5.4.1</ecNumber>
    </submittedName>
</protein>
<dbReference type="Pfam" id="PF07969">
    <property type="entry name" value="Amidohydro_3"/>
    <property type="match status" value="1"/>
</dbReference>
<reference evidence="2" key="1">
    <citation type="journal article" date="2011" name="J. Bacteriol.">
        <title>Genome Sequence of an Erwinia amylovora Strain with Pathogenicity Restricted to Rubus Plants.</title>
        <authorList>
            <person name="Powney R."/>
            <person name="Smits T.H."/>
            <person name="Sawbridge T."/>
            <person name="Frey B."/>
            <person name="Blom J."/>
            <person name="Frey J.E."/>
            <person name="Plummer K.M."/>
            <person name="Beer S.V."/>
            <person name="Luck J."/>
            <person name="Duffy B."/>
            <person name="Rodoni B."/>
        </authorList>
    </citation>
    <scope>NUCLEOTIDE SEQUENCE</scope>
    <source>
        <strain evidence="2">ATCC BAA-2158</strain>
    </source>
</reference>
<dbReference type="PANTHER" id="PTHR32027">
    <property type="entry name" value="CYTOSINE DEAMINASE"/>
    <property type="match status" value="1"/>
</dbReference>
<dbReference type="EC" id="3.5.4.1" evidence="2"/>
<dbReference type="GO" id="GO:0004131">
    <property type="term" value="F:cytosine deaminase activity"/>
    <property type="evidence" value="ECO:0007669"/>
    <property type="project" value="UniProtKB-EC"/>
</dbReference>
<organism evidence="2">
    <name type="scientific">Erwinia amylovora ATCC BAA-2158</name>
    <dbReference type="NCBI Taxonomy" id="889211"/>
    <lineage>
        <taxon>Bacteria</taxon>
        <taxon>Pseudomonadati</taxon>
        <taxon>Pseudomonadota</taxon>
        <taxon>Gammaproteobacteria</taxon>
        <taxon>Enterobacterales</taxon>
        <taxon>Erwiniaceae</taxon>
        <taxon>Erwinia</taxon>
    </lineage>
</organism>
<gene>
    <name evidence="2" type="primary">codA1</name>
    <name evidence="2" type="ORF">EAIL5_3500</name>
</gene>
<feature type="domain" description="Amidohydrolase 3" evidence="1">
    <location>
        <begin position="2"/>
        <end position="63"/>
    </location>
</feature>
<accession>E5BA13</accession>
<sequence length="65" mass="7356">MNIHLQGRFDRYPKRRGISRVKEMLAANIHLCLGHDDLFGPCYPPGTASMLLVLHMGLHVCQLRG</sequence>
<proteinExistence type="predicted"/>
<dbReference type="InterPro" id="IPR052349">
    <property type="entry name" value="Metallo-hydrolase_Enzymes"/>
</dbReference>
<evidence type="ECO:0000259" key="1">
    <source>
        <dbReference type="Pfam" id="PF07969"/>
    </source>
</evidence>
<dbReference type="AlphaFoldDB" id="E5BA13"/>
<dbReference type="PANTHER" id="PTHR32027:SF0">
    <property type="entry name" value="CYTOSINE DEAMINASE"/>
    <property type="match status" value="1"/>
</dbReference>
<dbReference type="Gene3D" id="3.20.20.140">
    <property type="entry name" value="Metal-dependent hydrolases"/>
    <property type="match status" value="1"/>
</dbReference>
<evidence type="ECO:0000313" key="2">
    <source>
        <dbReference type="EMBL" id="CBX82320.1"/>
    </source>
</evidence>